<dbReference type="GO" id="GO:0004106">
    <property type="term" value="F:chorismate mutase activity"/>
    <property type="evidence" value="ECO:0007669"/>
    <property type="project" value="UniProtKB-EC"/>
</dbReference>
<dbReference type="PROSITE" id="PS51671">
    <property type="entry name" value="ACT"/>
    <property type="match status" value="1"/>
</dbReference>
<protein>
    <recommendedName>
        <fullName evidence="7">Bifunctional chorismate mutase/prephenate dehydratase</fullName>
        <ecNumber evidence="6">4.2.1.51</ecNumber>
    </recommendedName>
    <alternativeName>
        <fullName evidence="17">Chorismate mutase-prephenate dehydratase</fullName>
    </alternativeName>
    <alternativeName>
        <fullName evidence="8">Prephenate dehydratase</fullName>
    </alternativeName>
    <alternativeName>
        <fullName evidence="16">p-protein</fullName>
    </alternativeName>
</protein>
<dbReference type="EC" id="4.2.1.51" evidence="6"/>
<comment type="pathway">
    <text evidence="4">Amino-acid biosynthesis; L-phenylalanine biosynthesis; phenylpyruvate from prephenate: step 1/1.</text>
</comment>
<dbReference type="CDD" id="cd13631">
    <property type="entry name" value="PBP2_Ct-PDT_like"/>
    <property type="match status" value="1"/>
</dbReference>
<dbReference type="Gene3D" id="1.20.59.10">
    <property type="entry name" value="Chorismate mutase"/>
    <property type="match status" value="1"/>
</dbReference>
<evidence type="ECO:0000259" key="23">
    <source>
        <dbReference type="PROSITE" id="PS51671"/>
    </source>
</evidence>
<feature type="binding site" evidence="19">
    <location>
        <position position="47"/>
    </location>
    <ligand>
        <name>substrate</name>
    </ligand>
</feature>
<evidence type="ECO:0000256" key="15">
    <source>
        <dbReference type="ARBA" id="ARBA00023268"/>
    </source>
</evidence>
<dbReference type="Pfam" id="PF00800">
    <property type="entry name" value="PDT"/>
    <property type="match status" value="1"/>
</dbReference>
<keyword evidence="9" id="KW-0963">Cytoplasm</keyword>
<reference evidence="24" key="2">
    <citation type="journal article" date="2021" name="PeerJ">
        <title>Extensive microbial diversity within the chicken gut microbiome revealed by metagenomics and culture.</title>
        <authorList>
            <person name="Gilroy R."/>
            <person name="Ravi A."/>
            <person name="Getino M."/>
            <person name="Pursley I."/>
            <person name="Horton D.L."/>
            <person name="Alikhan N.F."/>
            <person name="Baker D."/>
            <person name="Gharbi K."/>
            <person name="Hall N."/>
            <person name="Watson M."/>
            <person name="Adriaenssens E.M."/>
            <person name="Foster-Nyarko E."/>
            <person name="Jarju S."/>
            <person name="Secka A."/>
            <person name="Antonio M."/>
            <person name="Oren A."/>
            <person name="Chaudhuri R.R."/>
            <person name="La Ragione R."/>
            <person name="Hildebrand F."/>
            <person name="Pallen M.J."/>
        </authorList>
    </citation>
    <scope>NUCLEOTIDE SEQUENCE</scope>
    <source>
        <strain evidence="24">10406</strain>
    </source>
</reference>
<evidence type="ECO:0000256" key="4">
    <source>
        <dbReference type="ARBA" id="ARBA00004741"/>
    </source>
</evidence>
<dbReference type="PROSITE" id="PS51171">
    <property type="entry name" value="PREPHENATE_DEHYDR_3"/>
    <property type="match status" value="1"/>
</dbReference>
<dbReference type="Gene3D" id="3.40.190.10">
    <property type="entry name" value="Periplasmic binding protein-like II"/>
    <property type="match status" value="2"/>
</dbReference>
<feature type="domain" description="Prephenate dehydratase" evidence="22">
    <location>
        <begin position="111"/>
        <end position="288"/>
    </location>
</feature>
<evidence type="ECO:0000259" key="22">
    <source>
        <dbReference type="PROSITE" id="PS51171"/>
    </source>
</evidence>
<dbReference type="CDD" id="cd04905">
    <property type="entry name" value="ACT_CM-PDT"/>
    <property type="match status" value="1"/>
</dbReference>
<dbReference type="InterPro" id="IPR036263">
    <property type="entry name" value="Chorismate_II_sf"/>
</dbReference>
<evidence type="ECO:0000256" key="7">
    <source>
        <dbReference type="ARBA" id="ARBA00014401"/>
    </source>
</evidence>
<feature type="binding site" evidence="19">
    <location>
        <position position="81"/>
    </location>
    <ligand>
        <name>substrate</name>
    </ligand>
</feature>
<dbReference type="AlphaFoldDB" id="A0A9D1N9U1"/>
<feature type="domain" description="ACT" evidence="23">
    <location>
        <begin position="300"/>
        <end position="377"/>
    </location>
</feature>
<dbReference type="GO" id="GO:0005737">
    <property type="term" value="C:cytoplasm"/>
    <property type="evidence" value="ECO:0007669"/>
    <property type="project" value="UniProtKB-SubCell"/>
</dbReference>
<keyword evidence="12" id="KW-0584">Phenylalanine biosynthesis</keyword>
<dbReference type="Gene3D" id="3.30.70.260">
    <property type="match status" value="1"/>
</dbReference>
<dbReference type="PANTHER" id="PTHR21022">
    <property type="entry name" value="PREPHENATE DEHYDRATASE P PROTEIN"/>
    <property type="match status" value="1"/>
</dbReference>
<dbReference type="GO" id="GO:0004664">
    <property type="term" value="F:prephenate dehydratase activity"/>
    <property type="evidence" value="ECO:0007669"/>
    <property type="project" value="UniProtKB-EC"/>
</dbReference>
<evidence type="ECO:0000256" key="16">
    <source>
        <dbReference type="ARBA" id="ARBA00031175"/>
    </source>
</evidence>
<evidence type="ECO:0000256" key="17">
    <source>
        <dbReference type="ARBA" id="ARBA00031520"/>
    </source>
</evidence>
<keyword evidence="10" id="KW-0028">Amino-acid biosynthesis</keyword>
<feature type="binding site" evidence="19">
    <location>
        <position position="23"/>
    </location>
    <ligand>
        <name>substrate</name>
    </ligand>
</feature>
<dbReference type="GO" id="GO:0046417">
    <property type="term" value="P:chorismate metabolic process"/>
    <property type="evidence" value="ECO:0007669"/>
    <property type="project" value="InterPro"/>
</dbReference>
<evidence type="ECO:0000256" key="12">
    <source>
        <dbReference type="ARBA" id="ARBA00023222"/>
    </source>
</evidence>
<evidence type="ECO:0000256" key="14">
    <source>
        <dbReference type="ARBA" id="ARBA00023239"/>
    </source>
</evidence>
<keyword evidence="15" id="KW-0511">Multifunctional enzyme</keyword>
<dbReference type="EMBL" id="DVOE01000068">
    <property type="protein sequence ID" value="HIU99084.1"/>
    <property type="molecule type" value="Genomic_DNA"/>
</dbReference>
<name>A0A9D1N9U1_9FIRM</name>
<evidence type="ECO:0000256" key="1">
    <source>
        <dbReference type="ARBA" id="ARBA00000824"/>
    </source>
</evidence>
<evidence type="ECO:0000256" key="11">
    <source>
        <dbReference type="ARBA" id="ARBA00023141"/>
    </source>
</evidence>
<evidence type="ECO:0000256" key="2">
    <source>
        <dbReference type="ARBA" id="ARBA00002364"/>
    </source>
</evidence>
<dbReference type="InterPro" id="IPR002701">
    <property type="entry name" value="CM_II_prokaryot"/>
</dbReference>
<evidence type="ECO:0000256" key="19">
    <source>
        <dbReference type="PIRSR" id="PIRSR001500-1"/>
    </source>
</evidence>
<keyword evidence="13" id="KW-0413">Isomerase</keyword>
<dbReference type="SUPFAM" id="SSF48600">
    <property type="entry name" value="Chorismate mutase II"/>
    <property type="match status" value="1"/>
</dbReference>
<accession>A0A9D1N9U1</accession>
<dbReference type="PROSITE" id="PS51168">
    <property type="entry name" value="CHORISMATE_MUT_2"/>
    <property type="match status" value="1"/>
</dbReference>
<feature type="domain" description="Chorismate mutase" evidence="21">
    <location>
        <begin position="1"/>
        <end position="85"/>
    </location>
</feature>
<feature type="binding site" evidence="19">
    <location>
        <position position="34"/>
    </location>
    <ligand>
        <name>substrate</name>
    </ligand>
</feature>
<dbReference type="SMART" id="SM00830">
    <property type="entry name" value="CM_2"/>
    <property type="match status" value="1"/>
</dbReference>
<comment type="pathway">
    <text evidence="5">Metabolic intermediate biosynthesis; prephenate biosynthesis; prephenate from chorismate: step 1/1.</text>
</comment>
<evidence type="ECO:0000256" key="5">
    <source>
        <dbReference type="ARBA" id="ARBA00004817"/>
    </source>
</evidence>
<dbReference type="InterPro" id="IPR001086">
    <property type="entry name" value="Preph_deHydtase"/>
</dbReference>
<evidence type="ECO:0000256" key="20">
    <source>
        <dbReference type="PIRSR" id="PIRSR001500-2"/>
    </source>
</evidence>
<dbReference type="PROSITE" id="PS00858">
    <property type="entry name" value="PREPHENATE_DEHYDR_2"/>
    <property type="match status" value="1"/>
</dbReference>
<keyword evidence="14" id="KW-0456">Lyase</keyword>
<feature type="binding site" evidence="19">
    <location>
        <position position="43"/>
    </location>
    <ligand>
        <name>substrate</name>
    </ligand>
</feature>
<comment type="function">
    <text evidence="2">Catalyzes the Claisen rearrangement of chorismate to prephenate and the decarboxylation/dehydration of prephenate to phenylpyruvate.</text>
</comment>
<dbReference type="Proteomes" id="UP000886857">
    <property type="component" value="Unassembled WGS sequence"/>
</dbReference>
<evidence type="ECO:0000256" key="3">
    <source>
        <dbReference type="ARBA" id="ARBA00004496"/>
    </source>
</evidence>
<dbReference type="Pfam" id="PF01817">
    <property type="entry name" value="CM_2"/>
    <property type="match status" value="1"/>
</dbReference>
<dbReference type="PIRSF" id="PIRSF001500">
    <property type="entry name" value="Chor_mut_pdt_Ppr"/>
    <property type="match status" value="1"/>
</dbReference>
<evidence type="ECO:0000256" key="6">
    <source>
        <dbReference type="ARBA" id="ARBA00013147"/>
    </source>
</evidence>
<evidence type="ECO:0000313" key="25">
    <source>
        <dbReference type="Proteomes" id="UP000886857"/>
    </source>
</evidence>
<comment type="catalytic activity">
    <reaction evidence="1">
        <text>chorismate = prephenate</text>
        <dbReference type="Rhea" id="RHEA:13897"/>
        <dbReference type="ChEBI" id="CHEBI:29748"/>
        <dbReference type="ChEBI" id="CHEBI:29934"/>
        <dbReference type="EC" id="5.4.99.5"/>
    </reaction>
</comment>
<evidence type="ECO:0000256" key="10">
    <source>
        <dbReference type="ARBA" id="ARBA00022605"/>
    </source>
</evidence>
<comment type="caution">
    <text evidence="24">The sequence shown here is derived from an EMBL/GenBank/DDBJ whole genome shotgun (WGS) entry which is preliminary data.</text>
</comment>
<keyword evidence="11" id="KW-0057">Aromatic amino acid biosynthesis</keyword>
<dbReference type="SUPFAM" id="SSF53850">
    <property type="entry name" value="Periplasmic binding protein-like II"/>
    <property type="match status" value="1"/>
</dbReference>
<organism evidence="24 25">
    <name type="scientific">Candidatus Limadaptatus stercoripullorum</name>
    <dbReference type="NCBI Taxonomy" id="2840846"/>
    <lineage>
        <taxon>Bacteria</taxon>
        <taxon>Bacillati</taxon>
        <taxon>Bacillota</taxon>
        <taxon>Clostridia</taxon>
        <taxon>Eubacteriales</taxon>
        <taxon>Candidatus Limadaptatus</taxon>
    </lineage>
</organism>
<dbReference type="PROSITE" id="PS00857">
    <property type="entry name" value="PREPHENATE_DEHYDR_1"/>
    <property type="match status" value="1"/>
</dbReference>
<dbReference type="InterPro" id="IPR018528">
    <property type="entry name" value="Preph_deHydtase_CS"/>
</dbReference>
<dbReference type="InterPro" id="IPR045865">
    <property type="entry name" value="ACT-like_dom_sf"/>
</dbReference>
<dbReference type="InterPro" id="IPR036979">
    <property type="entry name" value="CM_dom_sf"/>
</dbReference>
<comment type="catalytic activity">
    <reaction evidence="18">
        <text>prephenate + H(+) = 3-phenylpyruvate + CO2 + H2O</text>
        <dbReference type="Rhea" id="RHEA:21648"/>
        <dbReference type="ChEBI" id="CHEBI:15377"/>
        <dbReference type="ChEBI" id="CHEBI:15378"/>
        <dbReference type="ChEBI" id="CHEBI:16526"/>
        <dbReference type="ChEBI" id="CHEBI:18005"/>
        <dbReference type="ChEBI" id="CHEBI:29934"/>
        <dbReference type="EC" id="4.2.1.51"/>
    </reaction>
</comment>
<reference evidence="24" key="1">
    <citation type="submission" date="2020-10" db="EMBL/GenBank/DDBJ databases">
        <authorList>
            <person name="Gilroy R."/>
        </authorList>
    </citation>
    <scope>NUCLEOTIDE SEQUENCE</scope>
    <source>
        <strain evidence="24">10406</strain>
    </source>
</reference>
<evidence type="ECO:0000256" key="18">
    <source>
        <dbReference type="ARBA" id="ARBA00047848"/>
    </source>
</evidence>
<evidence type="ECO:0000256" key="8">
    <source>
        <dbReference type="ARBA" id="ARBA00021872"/>
    </source>
</evidence>
<dbReference type="InterPro" id="IPR008242">
    <property type="entry name" value="Chor_mutase/pphenate_deHydtase"/>
</dbReference>
<dbReference type="GO" id="GO:0009094">
    <property type="term" value="P:L-phenylalanine biosynthetic process"/>
    <property type="evidence" value="ECO:0007669"/>
    <property type="project" value="UniProtKB-KW"/>
</dbReference>
<comment type="subcellular location">
    <subcellularLocation>
        <location evidence="3">Cytoplasm</location>
    </subcellularLocation>
</comment>
<sequence>MLEELRKQIDTIDDKIAALYLERQNIVRQIGEEKAANRTALADPSREKKIIARVTKQADDSQKMYLKRVFETIMETSRSYQRQIVTPSTPLTDALHRVLMEGKKYFPVSSSVACQGVEGSYSSIAADKLFEIADITYFRNFEGVFQAVEKGLCDYGVLPIENSAAGSVGAVYDLMKKHNFYIVRSVKLRVCHYLLARKGATLAGIREVYSHEQAISQCSEFLQSLGANVKVIPCANTAVAAEKVASSDRTDIACISSRDCADIYGLGILQGNVQNNASNYTRFICISKNLEIFAPAGRISIMMTLPHESGSLNRVLNKFSTLGLNLTKLESRPLPGTDFEFLFYFDFEGRIEDADTLALIAELDQGSDQFTFLGSYAEVTQ</sequence>
<proteinExistence type="predicted"/>
<dbReference type="InterPro" id="IPR002912">
    <property type="entry name" value="ACT_dom"/>
</dbReference>
<feature type="binding site" evidence="19">
    <location>
        <position position="6"/>
    </location>
    <ligand>
        <name>substrate</name>
    </ligand>
</feature>
<evidence type="ECO:0000259" key="21">
    <source>
        <dbReference type="PROSITE" id="PS51168"/>
    </source>
</evidence>
<gene>
    <name evidence="24" type="ORF">IAC73_04520</name>
</gene>
<evidence type="ECO:0000256" key="9">
    <source>
        <dbReference type="ARBA" id="ARBA00022490"/>
    </source>
</evidence>
<evidence type="ECO:0000256" key="13">
    <source>
        <dbReference type="ARBA" id="ARBA00023235"/>
    </source>
</evidence>
<feature type="site" description="Essential for prephenate dehydratase activity" evidence="20">
    <location>
        <position position="281"/>
    </location>
</feature>
<dbReference type="SUPFAM" id="SSF55021">
    <property type="entry name" value="ACT-like"/>
    <property type="match status" value="1"/>
</dbReference>
<dbReference type="PANTHER" id="PTHR21022:SF19">
    <property type="entry name" value="PREPHENATE DEHYDRATASE-RELATED"/>
    <property type="match status" value="1"/>
</dbReference>
<feature type="binding site" evidence="19">
    <location>
        <position position="77"/>
    </location>
    <ligand>
        <name>substrate</name>
    </ligand>
</feature>
<evidence type="ECO:0000313" key="24">
    <source>
        <dbReference type="EMBL" id="HIU99084.1"/>
    </source>
</evidence>